<dbReference type="Proteomes" id="UP000004810">
    <property type="component" value="Unassembled WGS sequence"/>
</dbReference>
<accession>J9EAY0</accession>
<reference evidence="2" key="1">
    <citation type="submission" date="2012-08" db="EMBL/GenBank/DDBJ databases">
        <title>The Genome Sequence of Wuchereria bancrofti.</title>
        <authorList>
            <person name="Nutman T.B."/>
            <person name="Fink D.L."/>
            <person name="Russ C."/>
            <person name="Young S."/>
            <person name="Zeng Q."/>
            <person name="Koehrsen M."/>
            <person name="Alvarado L."/>
            <person name="Berlin A."/>
            <person name="Chapman S.B."/>
            <person name="Chen Z."/>
            <person name="Freedman E."/>
            <person name="Gellesch M."/>
            <person name="Goldberg J."/>
            <person name="Griggs A."/>
            <person name="Gujja S."/>
            <person name="Heilman E.R."/>
            <person name="Heiman D."/>
            <person name="Hepburn T."/>
            <person name="Howarth C."/>
            <person name="Jen D."/>
            <person name="Larson L."/>
            <person name="Lewis B."/>
            <person name="Mehta T."/>
            <person name="Park D."/>
            <person name="Pearson M."/>
            <person name="Roberts A."/>
            <person name="Saif S."/>
            <person name="Shea T."/>
            <person name="Shenoy N."/>
            <person name="Sisk P."/>
            <person name="Stolte C."/>
            <person name="Sykes S."/>
            <person name="Walk T."/>
            <person name="White J."/>
            <person name="Yandava C."/>
            <person name="Haas B."/>
            <person name="Henn M.R."/>
            <person name="Nusbaum C."/>
            <person name="Birren B."/>
        </authorList>
    </citation>
    <scope>NUCLEOTIDE SEQUENCE [LARGE SCALE GENOMIC DNA]</scope>
    <source>
        <strain evidence="2">NA</strain>
    </source>
</reference>
<organism evidence="1 2">
    <name type="scientific">Wuchereria bancrofti</name>
    <dbReference type="NCBI Taxonomy" id="6293"/>
    <lineage>
        <taxon>Eukaryota</taxon>
        <taxon>Metazoa</taxon>
        <taxon>Ecdysozoa</taxon>
        <taxon>Nematoda</taxon>
        <taxon>Chromadorea</taxon>
        <taxon>Rhabditida</taxon>
        <taxon>Spirurina</taxon>
        <taxon>Spiruromorpha</taxon>
        <taxon>Filarioidea</taxon>
        <taxon>Onchocercidae</taxon>
        <taxon>Wuchereria</taxon>
    </lineage>
</organism>
<dbReference type="EMBL" id="ADBV01005588">
    <property type="protein sequence ID" value="EJW79333.1"/>
    <property type="molecule type" value="Genomic_DNA"/>
</dbReference>
<comment type="caution">
    <text evidence="1">The sequence shown here is derived from an EMBL/GenBank/DDBJ whole genome shotgun (WGS) entry which is preliminary data.</text>
</comment>
<evidence type="ECO:0000313" key="1">
    <source>
        <dbReference type="EMBL" id="EJW79333.1"/>
    </source>
</evidence>
<protein>
    <submittedName>
        <fullName evidence="1">Uncharacterized protein</fullName>
    </submittedName>
</protein>
<dbReference type="AlphaFoldDB" id="J9EAY0"/>
<proteinExistence type="predicted"/>
<sequence length="123" mass="14259">MYLLYSFCHFLIFLYHLKKYGIPKFAANSTTILLQLHRIPHKYSKQGRSNACPLRQIIIKPEKWSAVKTTKTQMQSTFHSSLKIFEIILDDCDSTKCIKSLGTEQFINTARKEKGIKTTKSTK</sequence>
<evidence type="ECO:0000313" key="2">
    <source>
        <dbReference type="Proteomes" id="UP000004810"/>
    </source>
</evidence>
<name>J9EAY0_WUCBA</name>
<gene>
    <name evidence="1" type="ORF">WUBG_09757</name>
</gene>